<proteinExistence type="predicted"/>
<dbReference type="HOGENOM" id="CLU_1540685_0_0_1"/>
<feature type="region of interest" description="Disordered" evidence="1">
    <location>
        <begin position="1"/>
        <end position="25"/>
    </location>
</feature>
<accession>A0A0C3PKA3</accession>
<dbReference type="EMBL" id="KN831956">
    <property type="protein sequence ID" value="KIO08654.1"/>
    <property type="molecule type" value="Genomic_DNA"/>
</dbReference>
<dbReference type="Proteomes" id="UP000054217">
    <property type="component" value="Unassembled WGS sequence"/>
</dbReference>
<evidence type="ECO:0000313" key="2">
    <source>
        <dbReference type="EMBL" id="KIO08654.1"/>
    </source>
</evidence>
<dbReference type="InParanoid" id="A0A0C3PKA3"/>
<feature type="compositionally biased region" description="Basic and acidic residues" evidence="1">
    <location>
        <begin position="10"/>
        <end position="25"/>
    </location>
</feature>
<evidence type="ECO:0000256" key="1">
    <source>
        <dbReference type="SAM" id="MobiDB-lite"/>
    </source>
</evidence>
<reference evidence="2 3" key="1">
    <citation type="submission" date="2014-04" db="EMBL/GenBank/DDBJ databases">
        <authorList>
            <consortium name="DOE Joint Genome Institute"/>
            <person name="Kuo A."/>
            <person name="Kohler A."/>
            <person name="Costa M.D."/>
            <person name="Nagy L.G."/>
            <person name="Floudas D."/>
            <person name="Copeland A."/>
            <person name="Barry K.W."/>
            <person name="Cichocki N."/>
            <person name="Veneault-Fourrey C."/>
            <person name="LaButti K."/>
            <person name="Lindquist E.A."/>
            <person name="Lipzen A."/>
            <person name="Lundell T."/>
            <person name="Morin E."/>
            <person name="Murat C."/>
            <person name="Sun H."/>
            <person name="Tunlid A."/>
            <person name="Henrissat B."/>
            <person name="Grigoriev I.V."/>
            <person name="Hibbett D.S."/>
            <person name="Martin F."/>
            <person name="Nordberg H.P."/>
            <person name="Cantor M.N."/>
            <person name="Hua S.X."/>
        </authorList>
    </citation>
    <scope>NUCLEOTIDE SEQUENCE [LARGE SCALE GENOMIC DNA]</scope>
    <source>
        <strain evidence="2 3">Marx 270</strain>
    </source>
</reference>
<evidence type="ECO:0000313" key="3">
    <source>
        <dbReference type="Proteomes" id="UP000054217"/>
    </source>
</evidence>
<protein>
    <submittedName>
        <fullName evidence="2">Uncharacterized protein</fullName>
    </submittedName>
</protein>
<keyword evidence="3" id="KW-1185">Reference proteome</keyword>
<organism evidence="2 3">
    <name type="scientific">Pisolithus tinctorius Marx 270</name>
    <dbReference type="NCBI Taxonomy" id="870435"/>
    <lineage>
        <taxon>Eukaryota</taxon>
        <taxon>Fungi</taxon>
        <taxon>Dikarya</taxon>
        <taxon>Basidiomycota</taxon>
        <taxon>Agaricomycotina</taxon>
        <taxon>Agaricomycetes</taxon>
        <taxon>Agaricomycetidae</taxon>
        <taxon>Boletales</taxon>
        <taxon>Sclerodermatineae</taxon>
        <taxon>Pisolithaceae</taxon>
        <taxon>Pisolithus</taxon>
    </lineage>
</organism>
<reference evidence="3" key="2">
    <citation type="submission" date="2015-01" db="EMBL/GenBank/DDBJ databases">
        <title>Evolutionary Origins and Diversification of the Mycorrhizal Mutualists.</title>
        <authorList>
            <consortium name="DOE Joint Genome Institute"/>
            <consortium name="Mycorrhizal Genomics Consortium"/>
            <person name="Kohler A."/>
            <person name="Kuo A."/>
            <person name="Nagy L.G."/>
            <person name="Floudas D."/>
            <person name="Copeland A."/>
            <person name="Barry K.W."/>
            <person name="Cichocki N."/>
            <person name="Veneault-Fourrey C."/>
            <person name="LaButti K."/>
            <person name="Lindquist E.A."/>
            <person name="Lipzen A."/>
            <person name="Lundell T."/>
            <person name="Morin E."/>
            <person name="Murat C."/>
            <person name="Riley R."/>
            <person name="Ohm R."/>
            <person name="Sun H."/>
            <person name="Tunlid A."/>
            <person name="Henrissat B."/>
            <person name="Grigoriev I.V."/>
            <person name="Hibbett D.S."/>
            <person name="Martin F."/>
        </authorList>
    </citation>
    <scope>NUCLEOTIDE SEQUENCE [LARGE SCALE GENOMIC DNA]</scope>
    <source>
        <strain evidence="3">Marx 270</strain>
    </source>
</reference>
<name>A0A0C3PKA3_PISTI</name>
<dbReference type="OrthoDB" id="2709779at2759"/>
<sequence length="174" mass="19462">MSGREEDEASSSRRDGKQSKVLDRVEVQSLISEGKEDGTSSWVECEELLTKLRKGKFEAKVPFSVLVRTLSTARYRYPGAKEEAIDSDGQLEAVRQLLSPRLRPPDGEMEGQQSTLSEVSACTCQGRRPIFEAGSKIYRSKVTCFVMIRACTTLQYSVPRVEKSKSFGRQTGTR</sequence>
<dbReference type="AlphaFoldDB" id="A0A0C3PKA3"/>
<gene>
    <name evidence="2" type="ORF">M404DRAFT_22495</name>
</gene>